<comment type="caution">
    <text evidence="4">The sequence shown here is derived from an EMBL/GenBank/DDBJ whole genome shotgun (WGS) entry which is preliminary data.</text>
</comment>
<dbReference type="InterPro" id="IPR000504">
    <property type="entry name" value="RRM_dom"/>
</dbReference>
<evidence type="ECO:0000313" key="4">
    <source>
        <dbReference type="EMBL" id="CAK0911289.1"/>
    </source>
</evidence>
<organism evidence="4 5">
    <name type="scientific">Prorocentrum cordatum</name>
    <dbReference type="NCBI Taxonomy" id="2364126"/>
    <lineage>
        <taxon>Eukaryota</taxon>
        <taxon>Sar</taxon>
        <taxon>Alveolata</taxon>
        <taxon>Dinophyceae</taxon>
        <taxon>Prorocentrales</taxon>
        <taxon>Prorocentraceae</taxon>
        <taxon>Prorocentrum</taxon>
    </lineage>
</organism>
<evidence type="ECO:0000313" key="5">
    <source>
        <dbReference type="Proteomes" id="UP001189429"/>
    </source>
</evidence>
<dbReference type="InterPro" id="IPR035979">
    <property type="entry name" value="RBD_domain_sf"/>
</dbReference>
<keyword evidence="5" id="KW-1185">Reference proteome</keyword>
<sequence length="214" mass="22564">MVANTCEADRVGIWAVANASPTEVTLFLSNLTAECTRSQLTKWMDSHGCMEGCDYLFVPRNFQTGASLGYGFANFVDPASADRLVKSAHGTAMRVAISTDQGLVANVVKWASGRVNHVRDPENLPFVRALDAVGVKRPVMAAFQDHGPAVEEVPAPCFPPKRAAAGGARGRGSGTTPAAAGGRRGRGDPKPLATFNIAMGYPLHKGAVLHSFSV</sequence>
<dbReference type="InterPro" id="IPR012677">
    <property type="entry name" value="Nucleotide-bd_a/b_plait_sf"/>
</dbReference>
<evidence type="ECO:0000256" key="1">
    <source>
        <dbReference type="PROSITE-ProRule" id="PRU00176"/>
    </source>
</evidence>
<evidence type="ECO:0000256" key="2">
    <source>
        <dbReference type="SAM" id="MobiDB-lite"/>
    </source>
</evidence>
<reference evidence="4" key="1">
    <citation type="submission" date="2023-10" db="EMBL/GenBank/DDBJ databases">
        <authorList>
            <person name="Chen Y."/>
            <person name="Shah S."/>
            <person name="Dougan E. K."/>
            <person name="Thang M."/>
            <person name="Chan C."/>
        </authorList>
    </citation>
    <scope>NUCLEOTIDE SEQUENCE [LARGE SCALE GENOMIC DNA]</scope>
</reference>
<proteinExistence type="predicted"/>
<dbReference type="Pfam" id="PF00076">
    <property type="entry name" value="RRM_1"/>
    <property type="match status" value="1"/>
</dbReference>
<evidence type="ECO:0000259" key="3">
    <source>
        <dbReference type="PROSITE" id="PS50102"/>
    </source>
</evidence>
<dbReference type="Gene3D" id="3.30.70.330">
    <property type="match status" value="1"/>
</dbReference>
<gene>
    <name evidence="4" type="ORF">PCOR1329_LOCUS85214</name>
</gene>
<dbReference type="SUPFAM" id="SSF54928">
    <property type="entry name" value="RNA-binding domain, RBD"/>
    <property type="match status" value="1"/>
</dbReference>
<dbReference type="PROSITE" id="PS50102">
    <property type="entry name" value="RRM"/>
    <property type="match status" value="1"/>
</dbReference>
<feature type="domain" description="RRM" evidence="3">
    <location>
        <begin position="24"/>
        <end position="100"/>
    </location>
</feature>
<dbReference type="EMBL" id="CAUYUJ010022553">
    <property type="protein sequence ID" value="CAK0911289.1"/>
    <property type="molecule type" value="Genomic_DNA"/>
</dbReference>
<keyword evidence="1" id="KW-0694">RNA-binding</keyword>
<dbReference type="SMART" id="SM00360">
    <property type="entry name" value="RRM"/>
    <property type="match status" value="1"/>
</dbReference>
<protein>
    <recommendedName>
        <fullName evidence="3">RRM domain-containing protein</fullName>
    </recommendedName>
</protein>
<feature type="region of interest" description="Disordered" evidence="2">
    <location>
        <begin position="163"/>
        <end position="189"/>
    </location>
</feature>
<dbReference type="Proteomes" id="UP001189429">
    <property type="component" value="Unassembled WGS sequence"/>
</dbReference>
<accession>A0ABN9YEN4</accession>
<name>A0ABN9YEN4_9DINO</name>